<keyword evidence="4" id="KW-1185">Reference proteome</keyword>
<dbReference type="InterPro" id="IPR042171">
    <property type="entry name" value="Acyl-CoA_hotdog"/>
</dbReference>
<dbReference type="PANTHER" id="PTHR38110:SF1">
    <property type="entry name" value="THIOESTERASE DOMAIN-CONTAINING PROTEIN"/>
    <property type="match status" value="1"/>
</dbReference>
<dbReference type="SUPFAM" id="SSF54637">
    <property type="entry name" value="Thioesterase/thiol ester dehydrase-isomerase"/>
    <property type="match status" value="2"/>
</dbReference>
<dbReference type="InterPro" id="IPR029069">
    <property type="entry name" value="HotDog_dom_sf"/>
</dbReference>
<gene>
    <name evidence="3" type="ORF">BJ981_006854</name>
</gene>
<dbReference type="Gene3D" id="2.40.160.210">
    <property type="entry name" value="Acyl-CoA thioesterase, double hotdog domain"/>
    <property type="match status" value="1"/>
</dbReference>
<sequence length="272" mass="28670">MGNFAEATAVSARRATPGGHAYEAAVDPRWSVGGRPHGGYLLAVLGRAAAVSAGEAHPHLTSISASFLEPPAFGPVTVEVEPLREGRSLTHARARLLQDGRPRVEALVTLGALTAEDPWWSDAEPVALPAEQDCLLTPPEAPGAGFPVPLMEVVEQRLDPAGLGFALGMPARRGVISGWQRLADGSGWDPLSLLVALDPVPPVSYDLGVPGWAPTVQFTAYIRRLPAPGPLRVSMRALDLTGERLDETAHAWDDKGRLVAHATQIAGVRVPG</sequence>
<reference evidence="3 4" key="1">
    <citation type="submission" date="2020-08" db="EMBL/GenBank/DDBJ databases">
        <title>Sequencing the genomes of 1000 actinobacteria strains.</title>
        <authorList>
            <person name="Klenk H.-P."/>
        </authorList>
    </citation>
    <scope>NUCLEOTIDE SEQUENCE [LARGE SCALE GENOMIC DNA]</scope>
    <source>
        <strain evidence="3 4">DSM 45790</strain>
    </source>
</reference>
<dbReference type="PANTHER" id="PTHR38110">
    <property type="entry name" value="CHROMOSOME 23, WHOLE GENOME SHOTGUN SEQUENCE"/>
    <property type="match status" value="1"/>
</dbReference>
<evidence type="ECO:0000313" key="4">
    <source>
        <dbReference type="Proteomes" id="UP000588112"/>
    </source>
</evidence>
<dbReference type="AlphaFoldDB" id="A0A7W9DV53"/>
<dbReference type="InterPro" id="IPR049450">
    <property type="entry name" value="ACOT8-like_C"/>
</dbReference>
<dbReference type="Pfam" id="PF13622">
    <property type="entry name" value="4HBT_3"/>
    <property type="match status" value="1"/>
</dbReference>
<dbReference type="RefSeq" id="WP_184617439.1">
    <property type="nucleotide sequence ID" value="NZ_BOOS01000061.1"/>
</dbReference>
<organism evidence="3 4">
    <name type="scientific">Sphaerisporangium krabiense</name>
    <dbReference type="NCBI Taxonomy" id="763782"/>
    <lineage>
        <taxon>Bacteria</taxon>
        <taxon>Bacillati</taxon>
        <taxon>Actinomycetota</taxon>
        <taxon>Actinomycetes</taxon>
        <taxon>Streptosporangiales</taxon>
        <taxon>Streptosporangiaceae</taxon>
        <taxon>Sphaerisporangium</taxon>
    </lineage>
</organism>
<dbReference type="Proteomes" id="UP000588112">
    <property type="component" value="Unassembled WGS sequence"/>
</dbReference>
<feature type="domain" description="Acyl-CoA thioesterase-like N-terminal HotDog" evidence="1">
    <location>
        <begin position="27"/>
        <end position="111"/>
    </location>
</feature>
<proteinExistence type="predicted"/>
<protein>
    <submittedName>
        <fullName evidence="3">Acyl-coenzyme A thioesterase PaaI-like protein</fullName>
    </submittedName>
</protein>
<dbReference type="InterPro" id="IPR049449">
    <property type="entry name" value="TesB_ACOT8-like_N"/>
</dbReference>
<dbReference type="Pfam" id="PF20789">
    <property type="entry name" value="4HBT_3C"/>
    <property type="match status" value="1"/>
</dbReference>
<name>A0A7W9DV53_9ACTN</name>
<feature type="domain" description="Acyl-CoA thioesterase-like C-terminal" evidence="2">
    <location>
        <begin position="139"/>
        <end position="266"/>
    </location>
</feature>
<evidence type="ECO:0000259" key="1">
    <source>
        <dbReference type="Pfam" id="PF13622"/>
    </source>
</evidence>
<evidence type="ECO:0000259" key="2">
    <source>
        <dbReference type="Pfam" id="PF20789"/>
    </source>
</evidence>
<dbReference type="EMBL" id="JACHBR010000002">
    <property type="protein sequence ID" value="MBB5631090.1"/>
    <property type="molecule type" value="Genomic_DNA"/>
</dbReference>
<accession>A0A7W9DV53</accession>
<evidence type="ECO:0000313" key="3">
    <source>
        <dbReference type="EMBL" id="MBB5631090.1"/>
    </source>
</evidence>
<dbReference type="InterPro" id="IPR052389">
    <property type="entry name" value="Sec_Metab_Biosynth-Assoc"/>
</dbReference>
<comment type="caution">
    <text evidence="3">The sequence shown here is derived from an EMBL/GenBank/DDBJ whole genome shotgun (WGS) entry which is preliminary data.</text>
</comment>